<dbReference type="PANTHER" id="PTHR43065:SF42">
    <property type="entry name" value="TWO-COMPONENT SENSOR PPRA"/>
    <property type="match status" value="1"/>
</dbReference>
<dbReference type="SMART" id="SM00387">
    <property type="entry name" value="HATPase_c"/>
    <property type="match status" value="1"/>
</dbReference>
<feature type="transmembrane region" description="Helical" evidence="5">
    <location>
        <begin position="84"/>
        <end position="103"/>
    </location>
</feature>
<evidence type="ECO:0000256" key="3">
    <source>
        <dbReference type="ARBA" id="ARBA00022553"/>
    </source>
</evidence>
<evidence type="ECO:0000256" key="5">
    <source>
        <dbReference type="SAM" id="Phobius"/>
    </source>
</evidence>
<dbReference type="InterPro" id="IPR003661">
    <property type="entry name" value="HisK_dim/P_dom"/>
</dbReference>
<dbReference type="EMBL" id="FNQC01000005">
    <property type="protein sequence ID" value="SDZ07318.1"/>
    <property type="molecule type" value="Genomic_DNA"/>
</dbReference>
<keyword evidence="3" id="KW-0597">Phosphoprotein</keyword>
<evidence type="ECO:0000256" key="1">
    <source>
        <dbReference type="ARBA" id="ARBA00000085"/>
    </source>
</evidence>
<proteinExistence type="predicted"/>
<dbReference type="CDD" id="cd00082">
    <property type="entry name" value="HisKA"/>
    <property type="match status" value="1"/>
</dbReference>
<dbReference type="Gene3D" id="3.30.565.10">
    <property type="entry name" value="Histidine kinase-like ATPase, C-terminal domain"/>
    <property type="match status" value="1"/>
</dbReference>
<feature type="transmembrane region" description="Helical" evidence="5">
    <location>
        <begin position="54"/>
        <end position="72"/>
    </location>
</feature>
<sequence length="462" mass="51801">MNLENIIAILIIYNLRRHASKAGNTQKWDKILKIGIWIAIGLLILSIMGLPNAALLKVLTFGFLASLIFAVYRIPEFQSAKPIVLAGLPYLLISFIGDLLGFINPELYAKWENYFETALFFTLLWAAAMLIINNKQKKALEKERIKAEEREKEHRITESLKAELEIQVAERTAALTLQKNKLEKTLNELKATQNQLIHAEKMASLGELTAGIAHEIQNPLNFVNNFSEVSNELIQEMNAELENGDLEEAKSIANDIQQNLKKINHHGKRAEAIVRGMLMHSRSNSGKKELTDINALADEYLRLSYHGLRAKDKSFNADFTTDFDPALPKIMVIPEDFGRVLLNLINNAFYACADKSHMEALELGKDRKERPKSIDAYKPKVKISTKMIDQKIRISVSDNGSGIPEAIKTKIFQPFFTTKPTGQGTGLGLSLSYDIVMAHGGEIRVESKEGEGTTFTILLPLD</sequence>
<dbReference type="SMART" id="SM00388">
    <property type="entry name" value="HisKA"/>
    <property type="match status" value="1"/>
</dbReference>
<dbReference type="InterPro" id="IPR036097">
    <property type="entry name" value="HisK_dim/P_sf"/>
</dbReference>
<organism evidence="7 8">
    <name type="scientific">Rhodonellum ikkaensis</name>
    <dbReference type="NCBI Taxonomy" id="336829"/>
    <lineage>
        <taxon>Bacteria</taxon>
        <taxon>Pseudomonadati</taxon>
        <taxon>Bacteroidota</taxon>
        <taxon>Cytophagia</taxon>
        <taxon>Cytophagales</taxon>
        <taxon>Cytophagaceae</taxon>
        <taxon>Rhodonellum</taxon>
    </lineage>
</organism>
<keyword evidence="7" id="KW-0808">Transferase</keyword>
<gene>
    <name evidence="7" type="ORF">SAMN05444412_105164</name>
</gene>
<dbReference type="Pfam" id="PF00512">
    <property type="entry name" value="HisKA"/>
    <property type="match status" value="1"/>
</dbReference>
<dbReference type="SUPFAM" id="SSF47384">
    <property type="entry name" value="Homodimeric domain of signal transducing histidine kinase"/>
    <property type="match status" value="1"/>
</dbReference>
<evidence type="ECO:0000313" key="8">
    <source>
        <dbReference type="Proteomes" id="UP000199663"/>
    </source>
</evidence>
<keyword evidence="5" id="KW-0812">Transmembrane</keyword>
<evidence type="ECO:0000256" key="4">
    <source>
        <dbReference type="SAM" id="Coils"/>
    </source>
</evidence>
<dbReference type="PROSITE" id="PS50109">
    <property type="entry name" value="HIS_KIN"/>
    <property type="match status" value="1"/>
</dbReference>
<feature type="coiled-coil region" evidence="4">
    <location>
        <begin position="130"/>
        <end position="202"/>
    </location>
</feature>
<dbReference type="EC" id="2.7.13.3" evidence="2"/>
<keyword evidence="5" id="KW-1133">Transmembrane helix</keyword>
<dbReference type="PRINTS" id="PR00344">
    <property type="entry name" value="BCTRLSENSOR"/>
</dbReference>
<keyword evidence="4" id="KW-0175">Coiled coil</keyword>
<protein>
    <recommendedName>
        <fullName evidence="2">histidine kinase</fullName>
        <ecNumber evidence="2">2.7.13.3</ecNumber>
    </recommendedName>
</protein>
<keyword evidence="5" id="KW-0472">Membrane</keyword>
<dbReference type="InterPro" id="IPR005467">
    <property type="entry name" value="His_kinase_dom"/>
</dbReference>
<dbReference type="GO" id="GO:0016301">
    <property type="term" value="F:kinase activity"/>
    <property type="evidence" value="ECO:0007669"/>
    <property type="project" value="UniProtKB-KW"/>
</dbReference>
<dbReference type="Gene3D" id="1.10.287.130">
    <property type="match status" value="1"/>
</dbReference>
<feature type="domain" description="Histidine kinase" evidence="6">
    <location>
        <begin position="211"/>
        <end position="462"/>
    </location>
</feature>
<keyword evidence="8" id="KW-1185">Reference proteome</keyword>
<dbReference type="Pfam" id="PF02518">
    <property type="entry name" value="HATPase_c"/>
    <property type="match status" value="1"/>
</dbReference>
<dbReference type="RefSeq" id="WP_019599573.1">
    <property type="nucleotide sequence ID" value="NZ_FNQC01000005.1"/>
</dbReference>
<dbReference type="SUPFAM" id="SSF55874">
    <property type="entry name" value="ATPase domain of HSP90 chaperone/DNA topoisomerase II/histidine kinase"/>
    <property type="match status" value="1"/>
</dbReference>
<name>A0A1H3Q2I9_9BACT</name>
<accession>A0A1H3Q2I9</accession>
<reference evidence="7 8" key="1">
    <citation type="submission" date="2016-10" db="EMBL/GenBank/DDBJ databases">
        <authorList>
            <person name="Varghese N."/>
            <person name="Submissions S."/>
        </authorList>
    </citation>
    <scope>NUCLEOTIDE SEQUENCE [LARGE SCALE GENOMIC DNA]</scope>
    <source>
        <strain evidence="7 8">DSM 17997</strain>
    </source>
</reference>
<dbReference type="InterPro" id="IPR036890">
    <property type="entry name" value="HATPase_C_sf"/>
</dbReference>
<keyword evidence="7" id="KW-0418">Kinase</keyword>
<comment type="caution">
    <text evidence="7">The sequence shown here is derived from an EMBL/GenBank/DDBJ whole genome shotgun (WGS) entry which is preliminary data.</text>
</comment>
<dbReference type="PANTHER" id="PTHR43065">
    <property type="entry name" value="SENSOR HISTIDINE KINASE"/>
    <property type="match status" value="1"/>
</dbReference>
<dbReference type="InterPro" id="IPR004358">
    <property type="entry name" value="Sig_transdc_His_kin-like_C"/>
</dbReference>
<dbReference type="InterPro" id="IPR003594">
    <property type="entry name" value="HATPase_dom"/>
</dbReference>
<evidence type="ECO:0000259" key="6">
    <source>
        <dbReference type="PROSITE" id="PS50109"/>
    </source>
</evidence>
<comment type="catalytic activity">
    <reaction evidence="1">
        <text>ATP + protein L-histidine = ADP + protein N-phospho-L-histidine.</text>
        <dbReference type="EC" id="2.7.13.3"/>
    </reaction>
</comment>
<dbReference type="Proteomes" id="UP000199663">
    <property type="component" value="Unassembled WGS sequence"/>
</dbReference>
<feature type="transmembrane region" description="Helical" evidence="5">
    <location>
        <begin position="31"/>
        <end position="48"/>
    </location>
</feature>
<evidence type="ECO:0000313" key="7">
    <source>
        <dbReference type="EMBL" id="SDZ07318.1"/>
    </source>
</evidence>
<feature type="transmembrane region" description="Helical" evidence="5">
    <location>
        <begin position="115"/>
        <end position="132"/>
    </location>
</feature>
<evidence type="ECO:0000256" key="2">
    <source>
        <dbReference type="ARBA" id="ARBA00012438"/>
    </source>
</evidence>